<protein>
    <submittedName>
        <fullName evidence="1">(African queen) hypothetical protein</fullName>
    </submittedName>
</protein>
<reference evidence="1" key="1">
    <citation type="submission" date="2021-09" db="EMBL/GenBank/DDBJ databases">
        <authorList>
            <person name="Martin H S."/>
        </authorList>
    </citation>
    <scope>NUCLEOTIDE SEQUENCE</scope>
</reference>
<comment type="caution">
    <text evidence="1">The sequence shown here is derived from an EMBL/GenBank/DDBJ whole genome shotgun (WGS) entry which is preliminary data.</text>
</comment>
<dbReference type="AlphaFoldDB" id="A0A8J2QM83"/>
<proteinExistence type="predicted"/>
<accession>A0A8J2QM83</accession>
<organism evidence="1 2">
    <name type="scientific">Danaus chrysippus</name>
    <name type="common">African queen</name>
    <dbReference type="NCBI Taxonomy" id="151541"/>
    <lineage>
        <taxon>Eukaryota</taxon>
        <taxon>Metazoa</taxon>
        <taxon>Ecdysozoa</taxon>
        <taxon>Arthropoda</taxon>
        <taxon>Hexapoda</taxon>
        <taxon>Insecta</taxon>
        <taxon>Pterygota</taxon>
        <taxon>Neoptera</taxon>
        <taxon>Endopterygota</taxon>
        <taxon>Lepidoptera</taxon>
        <taxon>Glossata</taxon>
        <taxon>Ditrysia</taxon>
        <taxon>Papilionoidea</taxon>
        <taxon>Nymphalidae</taxon>
        <taxon>Danainae</taxon>
        <taxon>Danaini</taxon>
        <taxon>Danaina</taxon>
        <taxon>Danaus</taxon>
        <taxon>Anosia</taxon>
    </lineage>
</organism>
<keyword evidence="2" id="KW-1185">Reference proteome</keyword>
<evidence type="ECO:0000313" key="1">
    <source>
        <dbReference type="EMBL" id="CAG9561523.1"/>
    </source>
</evidence>
<dbReference type="Proteomes" id="UP000789524">
    <property type="component" value="Unassembled WGS sequence"/>
</dbReference>
<gene>
    <name evidence="1" type="ORF">DCHRY22_LOCUS3016</name>
</gene>
<evidence type="ECO:0000313" key="2">
    <source>
        <dbReference type="Proteomes" id="UP000789524"/>
    </source>
</evidence>
<sequence length="167" mass="18381">MAPRHRGPPRPQDNRTRCCKLHSITIAIRARRVCRMPLSGYKQETEASTPCLIVADATVVFQCQCQCQRPPNSSLFDRLPPAAARRLPATLVACRPPRRSYMPSHRPPVSCTPLTPAAVDPRRCGLERAVLRANRSVTITMLHGLVLYRGVTRSVAATTAGAFTIAQ</sequence>
<dbReference type="EMBL" id="CAKASE010000046">
    <property type="protein sequence ID" value="CAG9561523.1"/>
    <property type="molecule type" value="Genomic_DNA"/>
</dbReference>
<name>A0A8J2QM83_9NEOP</name>